<organism evidence="1 2">
    <name type="scientific">Romanomermis culicivorax</name>
    <name type="common">Nematode worm</name>
    <dbReference type="NCBI Taxonomy" id="13658"/>
    <lineage>
        <taxon>Eukaryota</taxon>
        <taxon>Metazoa</taxon>
        <taxon>Ecdysozoa</taxon>
        <taxon>Nematoda</taxon>
        <taxon>Enoplea</taxon>
        <taxon>Dorylaimia</taxon>
        <taxon>Mermithida</taxon>
        <taxon>Mermithoidea</taxon>
        <taxon>Mermithidae</taxon>
        <taxon>Romanomermis</taxon>
    </lineage>
</organism>
<keyword evidence="1" id="KW-1185">Reference proteome</keyword>
<evidence type="ECO:0000313" key="1">
    <source>
        <dbReference type="Proteomes" id="UP000887565"/>
    </source>
</evidence>
<name>A0A915J2C1_ROMCU</name>
<reference evidence="2" key="1">
    <citation type="submission" date="2022-11" db="UniProtKB">
        <authorList>
            <consortium name="WormBaseParasite"/>
        </authorList>
    </citation>
    <scope>IDENTIFICATION</scope>
</reference>
<dbReference type="AlphaFoldDB" id="A0A915J2C1"/>
<evidence type="ECO:0000313" key="2">
    <source>
        <dbReference type="WBParaSite" id="nRc.2.0.1.t20264-RA"/>
    </source>
</evidence>
<sequence>MRSQGLEPWTSFYQWSKCCVLEIVAMVVGTACSRMNCRAHQYFTSPPHTRKALDGHKCCMPKSTSMTRQLSAGQLSADN</sequence>
<dbReference type="WBParaSite" id="nRc.2.0.1.t20264-RA">
    <property type="protein sequence ID" value="nRc.2.0.1.t20264-RA"/>
    <property type="gene ID" value="nRc.2.0.1.g20264"/>
</dbReference>
<dbReference type="Proteomes" id="UP000887565">
    <property type="component" value="Unplaced"/>
</dbReference>
<accession>A0A915J2C1</accession>
<proteinExistence type="predicted"/>
<protein>
    <submittedName>
        <fullName evidence="2">Secreted protein</fullName>
    </submittedName>
</protein>